<dbReference type="STRING" id="4540.A0A3L6SYH6"/>
<feature type="compositionally biased region" description="Polar residues" evidence="1">
    <location>
        <begin position="11"/>
        <end position="31"/>
    </location>
</feature>
<proteinExistence type="predicted"/>
<dbReference type="PANTHER" id="PTHR34303:SF8">
    <property type="entry name" value="OS09G0372600 PROTEIN"/>
    <property type="match status" value="1"/>
</dbReference>
<dbReference type="PANTHER" id="PTHR34303">
    <property type="entry name" value="OS01G0890400 PROTEIN-RELATED"/>
    <property type="match status" value="1"/>
</dbReference>
<dbReference type="OrthoDB" id="675134at2759"/>
<name>A0A3L6SYH6_PANMI</name>
<evidence type="ECO:0000256" key="1">
    <source>
        <dbReference type="SAM" id="MobiDB-lite"/>
    </source>
</evidence>
<organism evidence="2 3">
    <name type="scientific">Panicum miliaceum</name>
    <name type="common">Proso millet</name>
    <name type="synonym">Broomcorn millet</name>
    <dbReference type="NCBI Taxonomy" id="4540"/>
    <lineage>
        <taxon>Eukaryota</taxon>
        <taxon>Viridiplantae</taxon>
        <taxon>Streptophyta</taxon>
        <taxon>Embryophyta</taxon>
        <taxon>Tracheophyta</taxon>
        <taxon>Spermatophyta</taxon>
        <taxon>Magnoliopsida</taxon>
        <taxon>Liliopsida</taxon>
        <taxon>Poales</taxon>
        <taxon>Poaceae</taxon>
        <taxon>PACMAD clade</taxon>
        <taxon>Panicoideae</taxon>
        <taxon>Panicodae</taxon>
        <taxon>Paniceae</taxon>
        <taxon>Panicinae</taxon>
        <taxon>Panicum</taxon>
        <taxon>Panicum sect. Panicum</taxon>
    </lineage>
</organism>
<evidence type="ECO:0000313" key="2">
    <source>
        <dbReference type="EMBL" id="RLN28565.1"/>
    </source>
</evidence>
<comment type="caution">
    <text evidence="2">The sequence shown here is derived from an EMBL/GenBank/DDBJ whole genome shotgun (WGS) entry which is preliminary data.</text>
</comment>
<sequence>MPGLPFIGALTGSSSSGLVTHRTSAPSSSSGKDPVSRTRAPAPVQTQVELEEGELPPARESAAASARDDTVPPQCSGSTEVYMPPVRLSRFSHLAFAMVDPPTTAPTHVVRDALVSEGGNPCVTLALSTIGAMLVWFKSNNVRENAVERKPFLGREHTVTLVRHDDTPNSHYFEHEAFVTVAIKDYQREHWSRERIIFSAGPYANPYFADPVCVQGVNFSAVILTVKAEGVTNIPFQAYFKNHCGVGALA</sequence>
<protein>
    <submittedName>
        <fullName evidence="2">Uncharacterized protein</fullName>
    </submittedName>
</protein>
<keyword evidence="3" id="KW-1185">Reference proteome</keyword>
<accession>A0A3L6SYH6</accession>
<gene>
    <name evidence="2" type="ORF">C2845_PM05G21930</name>
</gene>
<feature type="compositionally biased region" description="Low complexity" evidence="1">
    <location>
        <begin position="55"/>
        <end position="65"/>
    </location>
</feature>
<dbReference type="AlphaFoldDB" id="A0A3L6SYH6"/>
<dbReference type="EMBL" id="PQIB02000003">
    <property type="protein sequence ID" value="RLN28565.1"/>
    <property type="molecule type" value="Genomic_DNA"/>
</dbReference>
<feature type="region of interest" description="Disordered" evidence="1">
    <location>
        <begin position="1"/>
        <end position="79"/>
    </location>
</feature>
<evidence type="ECO:0000313" key="3">
    <source>
        <dbReference type="Proteomes" id="UP000275267"/>
    </source>
</evidence>
<reference evidence="3" key="1">
    <citation type="journal article" date="2019" name="Nat. Commun.">
        <title>The genome of broomcorn millet.</title>
        <authorList>
            <person name="Zou C."/>
            <person name="Miki D."/>
            <person name="Li D."/>
            <person name="Tang Q."/>
            <person name="Xiao L."/>
            <person name="Rajput S."/>
            <person name="Deng P."/>
            <person name="Jia W."/>
            <person name="Huang R."/>
            <person name="Zhang M."/>
            <person name="Sun Y."/>
            <person name="Hu J."/>
            <person name="Fu X."/>
            <person name="Schnable P.S."/>
            <person name="Li F."/>
            <person name="Zhang H."/>
            <person name="Feng B."/>
            <person name="Zhu X."/>
            <person name="Liu R."/>
            <person name="Schnable J.C."/>
            <person name="Zhu J.-K."/>
            <person name="Zhang H."/>
        </authorList>
    </citation>
    <scope>NUCLEOTIDE SEQUENCE [LARGE SCALE GENOMIC DNA]</scope>
</reference>
<dbReference type="Proteomes" id="UP000275267">
    <property type="component" value="Unassembled WGS sequence"/>
</dbReference>